<accession>A0A557S075</accession>
<dbReference type="EMBL" id="VMNH01000023">
    <property type="protein sequence ID" value="TVO70778.1"/>
    <property type="molecule type" value="Genomic_DNA"/>
</dbReference>
<dbReference type="GO" id="GO:0016020">
    <property type="term" value="C:membrane"/>
    <property type="evidence" value="ECO:0007669"/>
    <property type="project" value="UniProtKB-SubCell"/>
</dbReference>
<keyword evidence="7" id="KW-0436">Ligase</keyword>
<feature type="transmembrane region" description="Helical" evidence="5">
    <location>
        <begin position="89"/>
        <end position="109"/>
    </location>
</feature>
<evidence type="ECO:0000256" key="4">
    <source>
        <dbReference type="ARBA" id="ARBA00023136"/>
    </source>
</evidence>
<keyword evidence="3 5" id="KW-1133">Transmembrane helix</keyword>
<feature type="transmembrane region" description="Helical" evidence="5">
    <location>
        <begin position="262"/>
        <end position="279"/>
    </location>
</feature>
<protein>
    <submittedName>
        <fullName evidence="7">O-antigen ligase family protein</fullName>
    </submittedName>
</protein>
<feature type="transmembrane region" description="Helical" evidence="5">
    <location>
        <begin position="52"/>
        <end position="68"/>
    </location>
</feature>
<evidence type="ECO:0000256" key="5">
    <source>
        <dbReference type="SAM" id="Phobius"/>
    </source>
</evidence>
<feature type="transmembrane region" description="Helical" evidence="5">
    <location>
        <begin position="343"/>
        <end position="360"/>
    </location>
</feature>
<evidence type="ECO:0000313" key="8">
    <source>
        <dbReference type="Proteomes" id="UP000316649"/>
    </source>
</evidence>
<dbReference type="PANTHER" id="PTHR37422:SF13">
    <property type="entry name" value="LIPOPOLYSACCHARIDE BIOSYNTHESIS PROTEIN PA4999-RELATED"/>
    <property type="match status" value="1"/>
</dbReference>
<name>A0A557S075_9GAMM</name>
<keyword evidence="8" id="KW-1185">Reference proteome</keyword>
<feature type="transmembrane region" description="Helical" evidence="5">
    <location>
        <begin position="144"/>
        <end position="167"/>
    </location>
</feature>
<dbReference type="RefSeq" id="WP_144359915.1">
    <property type="nucleotide sequence ID" value="NZ_VMNH01000023.1"/>
</dbReference>
<dbReference type="PANTHER" id="PTHR37422">
    <property type="entry name" value="TEICHURONIC ACID BIOSYNTHESIS PROTEIN TUAE"/>
    <property type="match status" value="1"/>
</dbReference>
<comment type="subcellular location">
    <subcellularLocation>
        <location evidence="1">Membrane</location>
        <topology evidence="1">Multi-pass membrane protein</topology>
    </subcellularLocation>
</comment>
<feature type="domain" description="O-antigen ligase-related" evidence="6">
    <location>
        <begin position="224"/>
        <end position="351"/>
    </location>
</feature>
<dbReference type="AlphaFoldDB" id="A0A557S075"/>
<comment type="caution">
    <text evidence="7">The sequence shown here is derived from an EMBL/GenBank/DDBJ whole genome shotgun (WGS) entry which is preliminary data.</text>
</comment>
<dbReference type="InterPro" id="IPR007016">
    <property type="entry name" value="O-antigen_ligase-rel_domated"/>
</dbReference>
<reference evidence="7 8" key="1">
    <citation type="submission" date="2019-07" db="EMBL/GenBank/DDBJ databases">
        <title>The pathways for chlorine oxyanion respiration interact through the shared metabolite chlorate.</title>
        <authorList>
            <person name="Barnum T.P."/>
            <person name="Cheng Y."/>
            <person name="Hill K.A."/>
            <person name="Lucas L.N."/>
            <person name="Carlson H.K."/>
            <person name="Coates J.D."/>
        </authorList>
    </citation>
    <scope>NUCLEOTIDE SEQUENCE [LARGE SCALE GENOMIC DNA]</scope>
    <source>
        <strain evidence="7 8">BK-1</strain>
    </source>
</reference>
<dbReference type="Proteomes" id="UP000316649">
    <property type="component" value="Unassembled WGS sequence"/>
</dbReference>
<keyword evidence="4 5" id="KW-0472">Membrane</keyword>
<proteinExistence type="predicted"/>
<evidence type="ECO:0000256" key="1">
    <source>
        <dbReference type="ARBA" id="ARBA00004141"/>
    </source>
</evidence>
<evidence type="ECO:0000313" key="7">
    <source>
        <dbReference type="EMBL" id="TVO70778.1"/>
    </source>
</evidence>
<dbReference type="GO" id="GO:0016874">
    <property type="term" value="F:ligase activity"/>
    <property type="evidence" value="ECO:0007669"/>
    <property type="project" value="UniProtKB-KW"/>
</dbReference>
<keyword evidence="2 5" id="KW-0812">Transmembrane</keyword>
<feature type="transmembrane region" description="Helical" evidence="5">
    <location>
        <begin position="21"/>
        <end position="46"/>
    </location>
</feature>
<evidence type="ECO:0000256" key="3">
    <source>
        <dbReference type="ARBA" id="ARBA00022989"/>
    </source>
</evidence>
<dbReference type="InterPro" id="IPR051533">
    <property type="entry name" value="WaaL-like"/>
</dbReference>
<sequence>MRFKQPIIYFKQAVHLSFSHYSIAIFFCFCLFIALAPSFDLISWAQRYDEKRIVQVILVLLAASQILFSKPGAKHFLRMLFSLPRLSRWGLAIVTLLGLISSLTAPAIKYAILELGLFILLVGFSFTVALLIQRYNHIIIGSLFVAITVSAFCYEITFFTSYIGIFIQGNLLFLPEPFSGFSNIRFFNQFQIWTLPLIALPLLLYPRLFASIRGLLIILTIGWWVLLFASQSRGAQLAITLALTLTLLVFRKDAWRPVKLTLLTATAGWLLYLFLFFYIPDLETSSRLAQLAEDPARLQLWQQALRMATENPWLGVGPMHYAYYPNTIAAHPHNGLLQIAAEWGLPSTAILVILVGRGSLAWPRRYFKDSDVLEKKGELPLWIALFCSLMAGMAYAFVSGVIVMPLSQTLFAVIVGLMLGLYHETSPTSVASAHQILLLRLVAGAAMAGLLWTLLPDTLQRIETDNLVPAKNVVAFGPRFWQEGGIPHPEQ</sequence>
<feature type="transmembrane region" description="Helical" evidence="5">
    <location>
        <begin position="212"/>
        <end position="229"/>
    </location>
</feature>
<organism evidence="7 8">
    <name type="scientific">Sedimenticola selenatireducens</name>
    <dbReference type="NCBI Taxonomy" id="191960"/>
    <lineage>
        <taxon>Bacteria</taxon>
        <taxon>Pseudomonadati</taxon>
        <taxon>Pseudomonadota</taxon>
        <taxon>Gammaproteobacteria</taxon>
        <taxon>Chromatiales</taxon>
        <taxon>Sedimenticolaceae</taxon>
        <taxon>Sedimenticola</taxon>
    </lineage>
</organism>
<feature type="transmembrane region" description="Helical" evidence="5">
    <location>
        <begin position="381"/>
        <end position="403"/>
    </location>
</feature>
<feature type="transmembrane region" description="Helical" evidence="5">
    <location>
        <begin position="187"/>
        <end position="205"/>
    </location>
</feature>
<evidence type="ECO:0000259" key="6">
    <source>
        <dbReference type="Pfam" id="PF04932"/>
    </source>
</evidence>
<evidence type="ECO:0000256" key="2">
    <source>
        <dbReference type="ARBA" id="ARBA00022692"/>
    </source>
</evidence>
<feature type="transmembrane region" description="Helical" evidence="5">
    <location>
        <begin position="235"/>
        <end position="250"/>
    </location>
</feature>
<dbReference type="OrthoDB" id="5735959at2"/>
<dbReference type="Pfam" id="PF04932">
    <property type="entry name" value="Wzy_C"/>
    <property type="match status" value="1"/>
</dbReference>
<feature type="transmembrane region" description="Helical" evidence="5">
    <location>
        <begin position="437"/>
        <end position="455"/>
    </location>
</feature>
<gene>
    <name evidence="7" type="ORF">FHP88_15055</name>
</gene>
<feature type="transmembrane region" description="Helical" evidence="5">
    <location>
        <begin position="115"/>
        <end position="132"/>
    </location>
</feature>